<comment type="caution">
    <text evidence="4">The sequence shown here is derived from an EMBL/GenBank/DDBJ whole genome shotgun (WGS) entry which is preliminary data.</text>
</comment>
<dbReference type="CDD" id="cd18032">
    <property type="entry name" value="DEXHc_RE_I_III_res"/>
    <property type="match status" value="1"/>
</dbReference>
<dbReference type="Pfam" id="PF04851">
    <property type="entry name" value="ResIII"/>
    <property type="match status" value="1"/>
</dbReference>
<dbReference type="Pfam" id="PF08463">
    <property type="entry name" value="EcoEI_R_C"/>
    <property type="match status" value="1"/>
</dbReference>
<dbReference type="Gene3D" id="3.90.1570.30">
    <property type="match status" value="1"/>
</dbReference>
<dbReference type="SMART" id="SM00487">
    <property type="entry name" value="DEXDc"/>
    <property type="match status" value="1"/>
</dbReference>
<feature type="domain" description="Helicase ATP-binding" evidence="2">
    <location>
        <begin position="383"/>
        <end position="567"/>
    </location>
</feature>
<dbReference type="InterPro" id="IPR027417">
    <property type="entry name" value="P-loop_NTPase"/>
</dbReference>
<gene>
    <name evidence="4" type="primary">hsdR</name>
    <name evidence="4" type="ORF">AN965_17070</name>
</gene>
<evidence type="ECO:0000259" key="3">
    <source>
        <dbReference type="PROSITE" id="PS51194"/>
    </source>
</evidence>
<evidence type="ECO:0000313" key="4">
    <source>
        <dbReference type="EMBL" id="KQL55787.1"/>
    </source>
</evidence>
<dbReference type="NCBIfam" id="NF008521">
    <property type="entry name" value="PRK11448.1"/>
    <property type="match status" value="1"/>
</dbReference>
<dbReference type="AlphaFoldDB" id="A0A9D5DSK0"/>
<dbReference type="GO" id="GO:0005829">
    <property type="term" value="C:cytosol"/>
    <property type="evidence" value="ECO:0007669"/>
    <property type="project" value="TreeGrafter"/>
</dbReference>
<dbReference type="PROSITE" id="PS51194">
    <property type="entry name" value="HELICASE_CTER"/>
    <property type="match status" value="1"/>
</dbReference>
<dbReference type="GO" id="GO:0006304">
    <property type="term" value="P:DNA modification"/>
    <property type="evidence" value="ECO:0007669"/>
    <property type="project" value="InterPro"/>
</dbReference>
<dbReference type="SMART" id="SM00490">
    <property type="entry name" value="HELICc"/>
    <property type="match status" value="1"/>
</dbReference>
<dbReference type="InterPro" id="IPR001650">
    <property type="entry name" value="Helicase_C-like"/>
</dbReference>
<dbReference type="InterPro" id="IPR013670">
    <property type="entry name" value="EcoEI_R_C_dom"/>
</dbReference>
<dbReference type="REBASE" id="141403">
    <property type="entry name" value="Bpl19153ORF17065P"/>
</dbReference>
<feature type="coiled-coil region" evidence="1">
    <location>
        <begin position="142"/>
        <end position="192"/>
    </location>
</feature>
<name>A0A9D5DSK0_9BACI</name>
<dbReference type="GO" id="GO:0003677">
    <property type="term" value="F:DNA binding"/>
    <property type="evidence" value="ECO:0007669"/>
    <property type="project" value="InterPro"/>
</dbReference>
<dbReference type="PANTHER" id="PTHR47396:SF1">
    <property type="entry name" value="ATP-DEPENDENT HELICASE IRC3-RELATED"/>
    <property type="match status" value="1"/>
</dbReference>
<keyword evidence="1" id="KW-0175">Coiled coil</keyword>
<evidence type="ECO:0000259" key="2">
    <source>
        <dbReference type="PROSITE" id="PS51192"/>
    </source>
</evidence>
<protein>
    <submittedName>
        <fullName evidence="4">Type I restriction endonuclease subunit R</fullName>
        <ecNumber evidence="4">3.1.21.3</ecNumber>
    </submittedName>
</protein>
<dbReference type="Pfam" id="PF00271">
    <property type="entry name" value="Helicase_C"/>
    <property type="match status" value="1"/>
</dbReference>
<organism evidence="4 5">
    <name type="scientific">Alkalicoccobacillus plakortidis</name>
    <dbReference type="NCBI Taxonomy" id="444060"/>
    <lineage>
        <taxon>Bacteria</taxon>
        <taxon>Bacillati</taxon>
        <taxon>Bacillota</taxon>
        <taxon>Bacilli</taxon>
        <taxon>Bacillales</taxon>
        <taxon>Bacillaceae</taxon>
        <taxon>Alkalicoccobacillus</taxon>
    </lineage>
</organism>
<dbReference type="GO" id="GO:0005524">
    <property type="term" value="F:ATP binding"/>
    <property type="evidence" value="ECO:0007669"/>
    <property type="project" value="InterPro"/>
</dbReference>
<dbReference type="PANTHER" id="PTHR47396">
    <property type="entry name" value="TYPE I RESTRICTION ENZYME ECOKI R PROTEIN"/>
    <property type="match status" value="1"/>
</dbReference>
<dbReference type="GO" id="GO:0009035">
    <property type="term" value="F:type I site-specific deoxyribonuclease activity"/>
    <property type="evidence" value="ECO:0007669"/>
    <property type="project" value="UniProtKB-EC"/>
</dbReference>
<dbReference type="InterPro" id="IPR050742">
    <property type="entry name" value="Helicase_Restrict-Modif_Enz"/>
</dbReference>
<dbReference type="InterPro" id="IPR006935">
    <property type="entry name" value="Helicase/UvrB_N"/>
</dbReference>
<evidence type="ECO:0000256" key="1">
    <source>
        <dbReference type="SAM" id="Coils"/>
    </source>
</evidence>
<keyword evidence="4" id="KW-0255">Endonuclease</keyword>
<keyword evidence="5" id="KW-1185">Reference proteome</keyword>
<reference evidence="4 5" key="1">
    <citation type="submission" date="2015-09" db="EMBL/GenBank/DDBJ databases">
        <title>Genome sequencing project for genomic taxonomy and phylogenomics of Bacillus-like bacteria.</title>
        <authorList>
            <person name="Liu B."/>
            <person name="Wang J."/>
            <person name="Zhu Y."/>
            <person name="Liu G."/>
            <person name="Chen Q."/>
            <person name="Chen Z."/>
            <person name="Lan J."/>
            <person name="Che J."/>
            <person name="Ge C."/>
            <person name="Shi H."/>
            <person name="Pan Z."/>
            <person name="Liu X."/>
        </authorList>
    </citation>
    <scope>NUCLEOTIDE SEQUENCE [LARGE SCALE GENOMIC DNA]</scope>
    <source>
        <strain evidence="4 5">DSM 19153</strain>
    </source>
</reference>
<dbReference type="CDD" id="cd18799">
    <property type="entry name" value="SF2_C_EcoAI-like"/>
    <property type="match status" value="1"/>
</dbReference>
<dbReference type="PROSITE" id="PS51192">
    <property type="entry name" value="HELICASE_ATP_BIND_1"/>
    <property type="match status" value="1"/>
</dbReference>
<keyword evidence="4" id="KW-0540">Nuclease</keyword>
<keyword evidence="4" id="KW-0378">Hydrolase</keyword>
<dbReference type="EC" id="3.1.21.3" evidence="4"/>
<dbReference type="SUPFAM" id="SSF52540">
    <property type="entry name" value="P-loop containing nucleoside triphosphate hydrolases"/>
    <property type="match status" value="1"/>
</dbReference>
<dbReference type="InterPro" id="IPR014001">
    <property type="entry name" value="Helicase_ATP-bd"/>
</dbReference>
<dbReference type="Proteomes" id="UP000051061">
    <property type="component" value="Unassembled WGS sequence"/>
</dbReference>
<evidence type="ECO:0000313" key="5">
    <source>
        <dbReference type="Proteomes" id="UP000051061"/>
    </source>
</evidence>
<dbReference type="Gene3D" id="3.40.50.300">
    <property type="entry name" value="P-loop containing nucleotide triphosphate hydrolases"/>
    <property type="match status" value="2"/>
</dbReference>
<sequence length="1070" mass="123337">MTSNFSFLKGKWKVLSNLGETAETNVFQDPHTTIMKLRLFAETLAQFVLAAENIKEVKGTNQVDRINAMKREGLLEPELVDLLHTLRTKGNFAMHKAGYGESDEAITLLNLAYRLAAWFMEVYGDDWSFEAPEFKKPQKEKVVNLKQLQLEHEEEIKKLEVQLEQSRLKAEVEEEEVKAERKRKTRRFAKRQYLSEEETRSIIDSKLRDAGWETDTQFFNHQKGTLPQKNKNMAIAEWRVNGGRVDYALFIGLQLVGFIEAKAIRKTVPSALESQTKVYAKRIIQIGDEVITPTTGEYQVPFLYATNGRRYLKQLQEESGIWFWDSRKPTVHARPLEGWHSPADLKLFLSQDDQEANRKLEEEDLTKFGLRPYQQRAVSTVEKALIEGQRNMLVAMATGTGKTRTAIALMYRLIKSKKVRRVLFLVDRSSLGKQTEDSLKDTKFEELSFSDIYDVKTLEDMTPEEATKVQIATVQGMVRRLFYNANPLEVPSVGQYDFIIVDEAHRGYTSDKEMSEDELAFRDQDDYISQYRRVIDYFDAAVLGLTATPALHTTDIFGMPIFKYSYSEAVLDGFLVDHEPPYLFKTKLSEDGIQFEKDEDVEVFDVGAGKVVLEKMEDTVHFEIEQFNRRVITESFNRAILTELVQYIDPSSKEKTLIFAATNQHADLIVRLLKEAYQELGDVIEDDAIMKITGSIYKPLDAIKRFKNERLPNVVVTVDLLTTGIDVPAITNLVFLRRIQSRILYDQMLGRATRLNSEIGKTHFNIYDAVGIYSKLQRYTEMKPIVKKQTMTIPELADGLAQAETGQETSFYREQLTAKLQRKKQRLTEEGKQQFEQLAGGQTVDEWVNDVKGYQPVDAIQHQILFEYMENYQTKKNDRRYISHAEDEVVSIERGYGEGNDKPEDYLEGFTAFIRENINKIPALQVVVTSPRDLTKKDLRELYAILETKNFKQSHLQSAWKQAKNEEIAANIISFIRQAALGEALIDHEARIKNAMQKVYALHDWKPRQKNWLERIEKQLIQFPVLAPTSQDAFSEEPFASHGGYKQMKKEFGDHIDIVVDTINDHLYIS</sequence>
<feature type="domain" description="Helicase C-terminal" evidence="3">
    <location>
        <begin position="643"/>
        <end position="801"/>
    </location>
</feature>
<proteinExistence type="predicted"/>
<dbReference type="EMBL" id="LJJD01000037">
    <property type="protein sequence ID" value="KQL55787.1"/>
    <property type="molecule type" value="Genomic_DNA"/>
</dbReference>
<accession>A0A9D5DSK0</accession>